<evidence type="ECO:0000259" key="2">
    <source>
        <dbReference type="Pfam" id="PF11887"/>
    </source>
</evidence>
<keyword evidence="4" id="KW-1185">Reference proteome</keyword>
<dbReference type="EMBL" id="JACHWU010000001">
    <property type="protein sequence ID" value="MBB3049180.1"/>
    <property type="molecule type" value="Genomic_DNA"/>
</dbReference>
<dbReference type="InterPro" id="IPR003399">
    <property type="entry name" value="Mce/MlaD"/>
</dbReference>
<sequence length="328" mass="35758">MKSFQKRNPIPIAITGIIVIVLGIVSALNTEDLPLIGGGTTYQAEFSEAAGLKPDDEVRVAGVKVGNVSDVELDGDRVNVSFKVRDAWLGDRTSATIKIKTLLGQKYVALDPLGEQPLDPGATIPRERTTAPYDVLEAFRDLSGTVDEIDTDQLAQSFDVLSQTFSDTPDDVRGALSGLSKLSDTISKRDQQLKNLLQNTKQISGTLAGRDEQLVKLMEDGSSLLGELQRRKQAITTMLQGSQELSTQLKGLVNDNNEQIGPVLNKLDRLTGMLQRNEESLSEGIRQFAPFVRVFNNTIGNGRWFDNYICGLLLPSVGPVNEEGCNVK</sequence>
<dbReference type="InterPro" id="IPR005693">
    <property type="entry name" value="Mce"/>
</dbReference>
<dbReference type="Pfam" id="PF11887">
    <property type="entry name" value="Mce4_CUP1"/>
    <property type="match status" value="1"/>
</dbReference>
<dbReference type="GO" id="GO:0005576">
    <property type="term" value="C:extracellular region"/>
    <property type="evidence" value="ECO:0007669"/>
    <property type="project" value="TreeGrafter"/>
</dbReference>
<gene>
    <name evidence="3" type="ORF">FHS23_000175</name>
</gene>
<dbReference type="InterPro" id="IPR024516">
    <property type="entry name" value="Mce_C"/>
</dbReference>
<evidence type="ECO:0000313" key="4">
    <source>
        <dbReference type="Proteomes" id="UP000550714"/>
    </source>
</evidence>
<feature type="domain" description="Mammalian cell entry C-terminal" evidence="2">
    <location>
        <begin position="115"/>
        <end position="307"/>
    </location>
</feature>
<dbReference type="PANTHER" id="PTHR33371:SF18">
    <property type="entry name" value="MCE-FAMILY PROTEIN MCE3C"/>
    <property type="match status" value="1"/>
</dbReference>
<protein>
    <submittedName>
        <fullName evidence="3">Phospholipid/cholesterol/gamma-HCH transport system substrate-binding protein</fullName>
    </submittedName>
</protein>
<feature type="domain" description="Mce/MlaD" evidence="1">
    <location>
        <begin position="39"/>
        <end position="112"/>
    </location>
</feature>
<dbReference type="PANTHER" id="PTHR33371">
    <property type="entry name" value="INTERMEMBRANE PHOSPHOLIPID TRANSPORT SYSTEM BINDING PROTEIN MLAD-RELATED"/>
    <property type="match status" value="1"/>
</dbReference>
<organism evidence="3 4">
    <name type="scientific">Prauserella isguenensis</name>
    <dbReference type="NCBI Taxonomy" id="1470180"/>
    <lineage>
        <taxon>Bacteria</taxon>
        <taxon>Bacillati</taxon>
        <taxon>Actinomycetota</taxon>
        <taxon>Actinomycetes</taxon>
        <taxon>Pseudonocardiales</taxon>
        <taxon>Pseudonocardiaceae</taxon>
        <taxon>Prauserella</taxon>
    </lineage>
</organism>
<dbReference type="Proteomes" id="UP000550714">
    <property type="component" value="Unassembled WGS sequence"/>
</dbReference>
<dbReference type="RefSeq" id="WP_183646212.1">
    <property type="nucleotide sequence ID" value="NZ_JACHWU010000001.1"/>
</dbReference>
<dbReference type="AlphaFoldDB" id="A0A839RWG4"/>
<accession>A0A839RWG4</accession>
<reference evidence="3 4" key="1">
    <citation type="submission" date="2020-08" db="EMBL/GenBank/DDBJ databases">
        <title>Genomic Encyclopedia of Type Strains, Phase III (KMG-III): the genomes of soil and plant-associated and newly described type strains.</title>
        <authorList>
            <person name="Whitman W."/>
        </authorList>
    </citation>
    <scope>NUCLEOTIDE SEQUENCE [LARGE SCALE GENOMIC DNA]</scope>
    <source>
        <strain evidence="3 4">CECT 8577</strain>
    </source>
</reference>
<dbReference type="Pfam" id="PF02470">
    <property type="entry name" value="MlaD"/>
    <property type="match status" value="1"/>
</dbReference>
<dbReference type="InterPro" id="IPR052336">
    <property type="entry name" value="MlaD_Phospholipid_Transporter"/>
</dbReference>
<name>A0A839RWG4_9PSEU</name>
<evidence type="ECO:0000259" key="1">
    <source>
        <dbReference type="Pfam" id="PF02470"/>
    </source>
</evidence>
<dbReference type="NCBIfam" id="TIGR00996">
    <property type="entry name" value="Mtu_fam_mce"/>
    <property type="match status" value="1"/>
</dbReference>
<comment type="caution">
    <text evidence="3">The sequence shown here is derived from an EMBL/GenBank/DDBJ whole genome shotgun (WGS) entry which is preliminary data.</text>
</comment>
<dbReference type="PRINTS" id="PR01782">
    <property type="entry name" value="MCEVIRFACTOR"/>
</dbReference>
<evidence type="ECO:0000313" key="3">
    <source>
        <dbReference type="EMBL" id="MBB3049180.1"/>
    </source>
</evidence>
<proteinExistence type="predicted"/>